<dbReference type="Gene3D" id="2.20.70.10">
    <property type="match status" value="1"/>
</dbReference>
<proteinExistence type="inferred from homology"/>
<dbReference type="eggNOG" id="arCOG00676">
    <property type="taxonomic scope" value="Archaea"/>
</dbReference>
<dbReference type="RefSeq" id="WP_009075778.1">
    <property type="nucleotide sequence ID" value="NZ_JH597770.1"/>
</dbReference>
<keyword evidence="2" id="KW-0862">Zinc</keyword>
<feature type="domain" description="S1 motif" evidence="3">
    <location>
        <begin position="66"/>
        <end position="142"/>
    </location>
</feature>
<gene>
    <name evidence="2" type="primary">csl4</name>
    <name evidence="4" type="ORF">MetMK1DRAFT_00033340</name>
</gene>
<evidence type="ECO:0000313" key="4">
    <source>
        <dbReference type="EMBL" id="EHP68886.1"/>
    </source>
</evidence>
<dbReference type="InterPro" id="IPR012340">
    <property type="entry name" value="NA-bd_OB-fold"/>
</dbReference>
<dbReference type="HOGENOM" id="CLU_067135_1_1_2"/>
<keyword evidence="2" id="KW-0963">Cytoplasm</keyword>
<feature type="binding site" evidence="2">
    <location>
        <position position="154"/>
    </location>
    <ligand>
        <name>Zn(2+)</name>
        <dbReference type="ChEBI" id="CHEBI:29105"/>
    </ligand>
</feature>
<dbReference type="InterPro" id="IPR039771">
    <property type="entry name" value="Csl4"/>
</dbReference>
<comment type="subunit">
    <text evidence="2">Component of the archaeal exosome complex. Forms a trimer of Rrp4 and/or Csl4 subunits. The trimer associates with an hexameric ring-like arrangement composed of 3 Rrp41-Rrp42 heterodimers. Interacts with DnaG.</text>
</comment>
<dbReference type="PANTHER" id="PTHR12686">
    <property type="entry name" value="3'-5' EXORIBONUCLEASE CSL4-RELATED"/>
    <property type="match status" value="1"/>
</dbReference>
<keyword evidence="1 2" id="KW-0271">Exosome</keyword>
<dbReference type="GO" id="GO:0003676">
    <property type="term" value="F:nucleic acid binding"/>
    <property type="evidence" value="ECO:0007669"/>
    <property type="project" value="InterPro"/>
</dbReference>
<evidence type="ECO:0000313" key="5">
    <source>
        <dbReference type="Proteomes" id="UP000003980"/>
    </source>
</evidence>
<comment type="function">
    <text evidence="2">Non-catalytic component of the exosome, which is a complex involved in RNA degradation. Increases the RNA binding and the efficiency of RNA degradation. Helpful for the interaction of the exosome with A-poor RNAs.</text>
</comment>
<organism evidence="4 5">
    <name type="scientific">Metallosphaera yellowstonensis MK1</name>
    <dbReference type="NCBI Taxonomy" id="671065"/>
    <lineage>
        <taxon>Archaea</taxon>
        <taxon>Thermoproteota</taxon>
        <taxon>Thermoprotei</taxon>
        <taxon>Sulfolobales</taxon>
        <taxon>Sulfolobaceae</taxon>
        <taxon>Metallosphaera</taxon>
    </lineage>
</organism>
<keyword evidence="2" id="KW-0479">Metal-binding</keyword>
<keyword evidence="5" id="KW-1185">Reference proteome</keyword>
<dbReference type="InterPro" id="IPR030850">
    <property type="entry name" value="Exosome_Csl4_arc"/>
</dbReference>
<feature type="binding site" evidence="2">
    <location>
        <position position="168"/>
    </location>
    <ligand>
        <name>Zn(2+)</name>
        <dbReference type="ChEBI" id="CHEBI:29105"/>
    </ligand>
</feature>
<dbReference type="SUPFAM" id="SSF110324">
    <property type="entry name" value="Ribosomal L27 protein-like"/>
    <property type="match status" value="1"/>
</dbReference>
<dbReference type="GO" id="GO:0006401">
    <property type="term" value="P:RNA catabolic process"/>
    <property type="evidence" value="ECO:0007669"/>
    <property type="project" value="UniProtKB-UniRule"/>
</dbReference>
<dbReference type="SMART" id="SM00316">
    <property type="entry name" value="S1"/>
    <property type="match status" value="1"/>
</dbReference>
<dbReference type="Pfam" id="PF14382">
    <property type="entry name" value="ECR1_N"/>
    <property type="match status" value="1"/>
</dbReference>
<dbReference type="InterPro" id="IPR003029">
    <property type="entry name" value="S1_domain"/>
</dbReference>
<dbReference type="OrthoDB" id="6768at2157"/>
<sequence length="195" mass="21731">MRNQGEFTLPGEILGVIEEFTPGEGCYERDGELRASTAGKVFYDMINRRSNVIPMKRTLILRLKKAKYVYGVVSGVKEDYAVVSIASIEERFISPSLTGYLHVSQVSQRHVKNLRDAVRLSDVVRARPISFTQPLQLTMRGKDLGVVVASCSICGNPMVKEDEEHLKCPRCGNVETRKIGPYAVRGNGSQGRQEI</sequence>
<protein>
    <recommendedName>
        <fullName evidence="2">Exosome complex component Csl4</fullName>
    </recommendedName>
</protein>
<accession>H2C9R0</accession>
<dbReference type="AlphaFoldDB" id="H2C9R0"/>
<dbReference type="PROSITE" id="PS50126">
    <property type="entry name" value="S1"/>
    <property type="match status" value="1"/>
</dbReference>
<dbReference type="GO" id="GO:0005737">
    <property type="term" value="C:cytoplasm"/>
    <property type="evidence" value="ECO:0007669"/>
    <property type="project" value="UniProtKB-SubCell"/>
</dbReference>
<dbReference type="SUPFAM" id="SSF50249">
    <property type="entry name" value="Nucleic acid-binding proteins"/>
    <property type="match status" value="1"/>
</dbReference>
<dbReference type="STRING" id="671065.MetMK1DRAFT_00033340"/>
<dbReference type="Gene3D" id="2.40.50.100">
    <property type="match status" value="1"/>
</dbReference>
<dbReference type="GO" id="GO:0000178">
    <property type="term" value="C:exosome (RNase complex)"/>
    <property type="evidence" value="ECO:0007669"/>
    <property type="project" value="UniProtKB-KW"/>
</dbReference>
<dbReference type="GO" id="GO:0008270">
    <property type="term" value="F:zinc ion binding"/>
    <property type="evidence" value="ECO:0007669"/>
    <property type="project" value="UniProtKB-UniRule"/>
</dbReference>
<dbReference type="Gene3D" id="2.40.50.140">
    <property type="entry name" value="Nucleic acid-binding proteins"/>
    <property type="match status" value="1"/>
</dbReference>
<dbReference type="PANTHER" id="PTHR12686:SF8">
    <property type="entry name" value="EXOSOME COMPLEX COMPONENT CSL4"/>
    <property type="match status" value="1"/>
</dbReference>
<dbReference type="HAMAP" id="MF_00975">
    <property type="entry name" value="Exosome_Csl4"/>
    <property type="match status" value="1"/>
</dbReference>
<dbReference type="GO" id="GO:0006396">
    <property type="term" value="P:RNA processing"/>
    <property type="evidence" value="ECO:0007669"/>
    <property type="project" value="InterPro"/>
</dbReference>
<feature type="binding site" evidence="2">
    <location>
        <position position="151"/>
    </location>
    <ligand>
        <name>Zn(2+)</name>
        <dbReference type="ChEBI" id="CHEBI:29105"/>
    </ligand>
</feature>
<reference evidence="4 5" key="1">
    <citation type="submission" date="2012-01" db="EMBL/GenBank/DDBJ databases">
        <title>Improved High-Quality Draft sequence of Metallosphaera yellowstonensis MK1.</title>
        <authorList>
            <consortium name="US DOE Joint Genome Institute"/>
            <person name="Lucas S."/>
            <person name="Han J."/>
            <person name="Cheng J.-F."/>
            <person name="Goodwin L."/>
            <person name="Pitluck S."/>
            <person name="Peters L."/>
            <person name="Teshima H."/>
            <person name="Detter J.C."/>
            <person name="Han C."/>
            <person name="Tapia R."/>
            <person name="Land M."/>
            <person name="Hauser L."/>
            <person name="Kyrpides N."/>
            <person name="Kozubal M."/>
            <person name="Macur R.E."/>
            <person name="Jay Z."/>
            <person name="Inskeep W."/>
            <person name="Woyke T."/>
        </authorList>
    </citation>
    <scope>NUCLEOTIDE SEQUENCE [LARGE SCALE GENOMIC DNA]</scope>
    <source>
        <strain evidence="4 5">MK1</strain>
    </source>
</reference>
<evidence type="ECO:0000256" key="2">
    <source>
        <dbReference type="HAMAP-Rule" id="MF_00975"/>
    </source>
</evidence>
<name>H2C9R0_9CREN</name>
<dbReference type="InterPro" id="IPR025721">
    <property type="entry name" value="Exosome_cplx_N_dom"/>
</dbReference>
<dbReference type="EMBL" id="JH597770">
    <property type="protein sequence ID" value="EHP68886.1"/>
    <property type="molecule type" value="Genomic_DNA"/>
</dbReference>
<evidence type="ECO:0000259" key="3">
    <source>
        <dbReference type="PROSITE" id="PS50126"/>
    </source>
</evidence>
<comment type="subcellular location">
    <subcellularLocation>
        <location evidence="2">Cytoplasm</location>
    </subcellularLocation>
</comment>
<dbReference type="NCBIfam" id="NF034126">
    <property type="entry name" value="PRK09521.1"/>
    <property type="match status" value="1"/>
</dbReference>
<dbReference type="Proteomes" id="UP000003980">
    <property type="component" value="Unassembled WGS sequence"/>
</dbReference>
<evidence type="ECO:0000256" key="1">
    <source>
        <dbReference type="ARBA" id="ARBA00022835"/>
    </source>
</evidence>
<comment type="similarity">
    <text evidence="2">Belongs to the CSL4 family.</text>
</comment>
<feature type="binding site" evidence="2">
    <location>
        <position position="171"/>
    </location>
    <ligand>
        <name>Zn(2+)</name>
        <dbReference type="ChEBI" id="CHEBI:29105"/>
    </ligand>
</feature>